<dbReference type="GO" id="GO:0008081">
    <property type="term" value="F:phosphoric diester hydrolase activity"/>
    <property type="evidence" value="ECO:0007669"/>
    <property type="project" value="InterPro"/>
</dbReference>
<evidence type="ECO:0000256" key="1">
    <source>
        <dbReference type="SAM" id="SignalP"/>
    </source>
</evidence>
<dbReference type="AlphaFoldDB" id="A0AAD7IVB1"/>
<keyword evidence="1" id="KW-0732">Signal</keyword>
<protein>
    <submittedName>
        <fullName evidence="2">PLC-like phosphodiesterase</fullName>
    </submittedName>
</protein>
<evidence type="ECO:0000313" key="2">
    <source>
        <dbReference type="EMBL" id="KAJ7751261.1"/>
    </source>
</evidence>
<keyword evidence="3" id="KW-1185">Reference proteome</keyword>
<name>A0AAD7IVB1_9AGAR</name>
<dbReference type="Gene3D" id="3.20.20.190">
    <property type="entry name" value="Phosphatidylinositol (PI) phosphodiesterase"/>
    <property type="match status" value="1"/>
</dbReference>
<dbReference type="InterPro" id="IPR051057">
    <property type="entry name" value="PI-PLC_domain"/>
</dbReference>
<gene>
    <name evidence="2" type="ORF">DFH07DRAFT_826702</name>
</gene>
<dbReference type="Proteomes" id="UP001215280">
    <property type="component" value="Unassembled WGS sequence"/>
</dbReference>
<dbReference type="SUPFAM" id="SSF51695">
    <property type="entry name" value="PLC-like phosphodiesterases"/>
    <property type="match status" value="1"/>
</dbReference>
<dbReference type="PANTHER" id="PTHR13593">
    <property type="match status" value="1"/>
</dbReference>
<feature type="signal peptide" evidence="1">
    <location>
        <begin position="1"/>
        <end position="24"/>
    </location>
</feature>
<sequence>MLFSPASFLQIALSLLFSGAVGSAASVRRATTCNGYSELCDRSYGNISFVGAHDSYAVGTNNLAANQDYNITQQLTDGVRLLQMQAHNDSGVIQLCHTSCLLYNGGTLEAYLTTVKAWMDTNTNDVVTLLIVNSDDLVAAEYGTVFASVGLDKLSYAPTTSPMTTTQWPTLGDLIDNGTRLITFLDNGADLTSVPYLIDEFTNVWETPFDVTDPAFDCSVNRTKGDNTTQMYLINHFLDTIVLGSPVPDISAANVTNGVSGTGSLGAQVDTCVSDYGRAPNYLLVDFYEYGNGSVFQVAASINGVTYAPTTPIAQPISTSSSTSSTTSKDNSGSSFISGSHGIASLLIALSVLLGAWSVL</sequence>
<dbReference type="Pfam" id="PF26146">
    <property type="entry name" value="PI-PLC_X"/>
    <property type="match status" value="1"/>
</dbReference>
<organism evidence="2 3">
    <name type="scientific">Mycena maculata</name>
    <dbReference type="NCBI Taxonomy" id="230809"/>
    <lineage>
        <taxon>Eukaryota</taxon>
        <taxon>Fungi</taxon>
        <taxon>Dikarya</taxon>
        <taxon>Basidiomycota</taxon>
        <taxon>Agaricomycotina</taxon>
        <taxon>Agaricomycetes</taxon>
        <taxon>Agaricomycetidae</taxon>
        <taxon>Agaricales</taxon>
        <taxon>Marasmiineae</taxon>
        <taxon>Mycenaceae</taxon>
        <taxon>Mycena</taxon>
    </lineage>
</organism>
<dbReference type="EMBL" id="JARJLG010000079">
    <property type="protein sequence ID" value="KAJ7751261.1"/>
    <property type="molecule type" value="Genomic_DNA"/>
</dbReference>
<reference evidence="2" key="1">
    <citation type="submission" date="2023-03" db="EMBL/GenBank/DDBJ databases">
        <title>Massive genome expansion in bonnet fungi (Mycena s.s.) driven by repeated elements and novel gene families across ecological guilds.</title>
        <authorList>
            <consortium name="Lawrence Berkeley National Laboratory"/>
            <person name="Harder C.B."/>
            <person name="Miyauchi S."/>
            <person name="Viragh M."/>
            <person name="Kuo A."/>
            <person name="Thoen E."/>
            <person name="Andreopoulos B."/>
            <person name="Lu D."/>
            <person name="Skrede I."/>
            <person name="Drula E."/>
            <person name="Henrissat B."/>
            <person name="Morin E."/>
            <person name="Kohler A."/>
            <person name="Barry K."/>
            <person name="LaButti K."/>
            <person name="Morin E."/>
            <person name="Salamov A."/>
            <person name="Lipzen A."/>
            <person name="Mereny Z."/>
            <person name="Hegedus B."/>
            <person name="Baldrian P."/>
            <person name="Stursova M."/>
            <person name="Weitz H."/>
            <person name="Taylor A."/>
            <person name="Grigoriev I.V."/>
            <person name="Nagy L.G."/>
            <person name="Martin F."/>
            <person name="Kauserud H."/>
        </authorList>
    </citation>
    <scope>NUCLEOTIDE SEQUENCE</scope>
    <source>
        <strain evidence="2">CBHHK188m</strain>
    </source>
</reference>
<proteinExistence type="predicted"/>
<dbReference type="PANTHER" id="PTHR13593:SF140">
    <property type="entry name" value="PLC-LIKE PHOSPHODIESTERASE"/>
    <property type="match status" value="1"/>
</dbReference>
<comment type="caution">
    <text evidence="2">The sequence shown here is derived from an EMBL/GenBank/DDBJ whole genome shotgun (WGS) entry which is preliminary data.</text>
</comment>
<evidence type="ECO:0000313" key="3">
    <source>
        <dbReference type="Proteomes" id="UP001215280"/>
    </source>
</evidence>
<feature type="chain" id="PRO_5041918379" evidence="1">
    <location>
        <begin position="25"/>
        <end position="360"/>
    </location>
</feature>
<accession>A0AAD7IVB1</accession>
<dbReference type="GO" id="GO:0006629">
    <property type="term" value="P:lipid metabolic process"/>
    <property type="evidence" value="ECO:0007669"/>
    <property type="project" value="InterPro"/>
</dbReference>
<dbReference type="InterPro" id="IPR017946">
    <property type="entry name" value="PLC-like_Pdiesterase_TIM-brl"/>
</dbReference>